<dbReference type="AlphaFoldDB" id="A0A1H5VAC0"/>
<reference evidence="2" key="1">
    <citation type="submission" date="2016-10" db="EMBL/GenBank/DDBJ databases">
        <authorList>
            <person name="Varghese N."/>
            <person name="Submissions S."/>
        </authorList>
    </citation>
    <scope>NUCLEOTIDE SEQUENCE [LARGE SCALE GENOMIC DNA]</scope>
    <source>
        <strain evidence="2">CGMCC 1.7062</strain>
    </source>
</reference>
<evidence type="ECO:0000313" key="2">
    <source>
        <dbReference type="Proteomes" id="UP000236721"/>
    </source>
</evidence>
<dbReference type="EMBL" id="FNVG01000004">
    <property type="protein sequence ID" value="SEF83387.1"/>
    <property type="molecule type" value="Genomic_DNA"/>
</dbReference>
<dbReference type="Proteomes" id="UP000236721">
    <property type="component" value="Unassembled WGS sequence"/>
</dbReference>
<organism evidence="1 2">
    <name type="scientific">Vibrio hangzhouensis</name>
    <dbReference type="NCBI Taxonomy" id="462991"/>
    <lineage>
        <taxon>Bacteria</taxon>
        <taxon>Pseudomonadati</taxon>
        <taxon>Pseudomonadota</taxon>
        <taxon>Gammaproteobacteria</taxon>
        <taxon>Vibrionales</taxon>
        <taxon>Vibrionaceae</taxon>
        <taxon>Vibrio</taxon>
    </lineage>
</organism>
<protein>
    <submittedName>
        <fullName evidence="1">Uncharacterized protein</fullName>
    </submittedName>
</protein>
<evidence type="ECO:0000313" key="1">
    <source>
        <dbReference type="EMBL" id="SEF83387.1"/>
    </source>
</evidence>
<gene>
    <name evidence="1" type="ORF">SAMN04488244_10491</name>
</gene>
<sequence length="155" mass="17692">MCTQFREWVLFDRQCGKAFSAEAACGLIQRRRIPFFKLEAPASIFTCRYITKSGLTTVWATMSGQSACQLLHFACALVFIHLSPLGKFIHCTMAARAYSSVILARSPARCSDSRLFCHSRLINRLHTLAMGVRICFYCVNTLFYHRFWCDCKAQV</sequence>
<name>A0A1H5VAC0_9VIBR</name>
<proteinExistence type="predicted"/>
<accession>A0A1H5VAC0</accession>
<keyword evidence="2" id="KW-1185">Reference proteome</keyword>